<reference evidence="1 2" key="1">
    <citation type="journal article" date="2018" name="J. Microbiol.">
        <title>Leifsonia flava sp. nov., a novel actinobacterium isolated from the rhizosphere of Aquilegia viridiflora.</title>
        <authorList>
            <person name="Cai Y."/>
            <person name="Tao W.Z."/>
            <person name="Ma Y.J."/>
            <person name="Cheng J."/>
            <person name="Zhang M.Y."/>
            <person name="Zhang Y.X."/>
        </authorList>
    </citation>
    <scope>NUCLEOTIDE SEQUENCE [LARGE SCALE GENOMIC DNA]</scope>
    <source>
        <strain evidence="1 2">SYP-B2174</strain>
    </source>
</reference>
<comment type="caution">
    <text evidence="1">The sequence shown here is derived from an EMBL/GenBank/DDBJ whole genome shotgun (WGS) entry which is preliminary data.</text>
</comment>
<dbReference type="AlphaFoldDB" id="A0A4Y9R508"/>
<sequence>MLIFDGAGSAPSPATSSEYPSGMLRVALTLPVPEYSSSQRSLPAGLAVGSAFDAASAVASAAASSVAAGGAGVAGAVAPGVGVPVGVDVGVGVGVGVSVDAGGFVVSSFVFWSKRTVSNDSSPIQAVTSASRPRAIMTGPDPATFTVWAPGCASRALASMTEYGSPSCVVTASSMLDGSSSTVRWAMPNAIITAATKNAAMARTNRT</sequence>
<organism evidence="1 2">
    <name type="scientific">Orlajensenia leifsoniae</name>
    <dbReference type="NCBI Taxonomy" id="2561933"/>
    <lineage>
        <taxon>Bacteria</taxon>
        <taxon>Bacillati</taxon>
        <taxon>Actinomycetota</taxon>
        <taxon>Actinomycetes</taxon>
        <taxon>Micrococcales</taxon>
        <taxon>Microbacteriaceae</taxon>
        <taxon>Orlajensenia</taxon>
    </lineage>
</organism>
<keyword evidence="2" id="KW-1185">Reference proteome</keyword>
<accession>A0A4Y9R508</accession>
<name>A0A4Y9R508_9MICO</name>
<dbReference type="EMBL" id="SPQZ01000002">
    <property type="protein sequence ID" value="TFV99327.1"/>
    <property type="molecule type" value="Genomic_DNA"/>
</dbReference>
<proteinExistence type="predicted"/>
<gene>
    <name evidence="1" type="ORF">E4M00_07520</name>
</gene>
<protein>
    <submittedName>
        <fullName evidence="1">Uncharacterized protein</fullName>
    </submittedName>
</protein>
<evidence type="ECO:0000313" key="2">
    <source>
        <dbReference type="Proteomes" id="UP000298127"/>
    </source>
</evidence>
<evidence type="ECO:0000313" key="1">
    <source>
        <dbReference type="EMBL" id="TFV99327.1"/>
    </source>
</evidence>
<dbReference type="Proteomes" id="UP000298127">
    <property type="component" value="Unassembled WGS sequence"/>
</dbReference>